<evidence type="ECO:0000256" key="2">
    <source>
        <dbReference type="ARBA" id="ARBA00004613"/>
    </source>
</evidence>
<dbReference type="GO" id="GO:0044780">
    <property type="term" value="P:bacterial-type flagellum assembly"/>
    <property type="evidence" value="ECO:0007669"/>
    <property type="project" value="InterPro"/>
</dbReference>
<keyword evidence="10" id="KW-0969">Cilium</keyword>
<dbReference type="EMBL" id="JADKBR010000017">
    <property type="protein sequence ID" value="MBK8891419.1"/>
    <property type="molecule type" value="Genomic_DNA"/>
</dbReference>
<evidence type="ECO:0000259" key="8">
    <source>
        <dbReference type="Pfam" id="PF21158"/>
    </source>
</evidence>
<dbReference type="NCBIfam" id="TIGR02492">
    <property type="entry name" value="flgK_ends"/>
    <property type="match status" value="1"/>
</dbReference>
<dbReference type="InterPro" id="IPR049119">
    <property type="entry name" value="FlgK_D2-like"/>
</dbReference>
<feature type="domain" description="Flagellar hook-associated protein FlgK helical" evidence="9">
    <location>
        <begin position="94"/>
        <end position="328"/>
    </location>
</feature>
<dbReference type="PANTHER" id="PTHR30033:SF1">
    <property type="entry name" value="FLAGELLAR HOOK-ASSOCIATED PROTEIN 1"/>
    <property type="match status" value="1"/>
</dbReference>
<feature type="domain" description="Flagellar hook-associated protein 1 D2-like" evidence="8">
    <location>
        <begin position="338"/>
        <end position="423"/>
    </location>
</feature>
<evidence type="ECO:0000256" key="1">
    <source>
        <dbReference type="ARBA" id="ARBA00004365"/>
    </source>
</evidence>
<dbReference type="SUPFAM" id="SSF64518">
    <property type="entry name" value="Phase 1 flagellin"/>
    <property type="match status" value="2"/>
</dbReference>
<keyword evidence="10" id="KW-0282">Flagellum</keyword>
<name>A0A9D7LS32_9RHOO</name>
<accession>A0A9D7LS32</accession>
<dbReference type="PRINTS" id="PR01005">
    <property type="entry name" value="FLGHOOKAP1"/>
</dbReference>
<proteinExistence type="inferred from homology"/>
<dbReference type="GO" id="GO:0005576">
    <property type="term" value="C:extracellular region"/>
    <property type="evidence" value="ECO:0007669"/>
    <property type="project" value="UniProtKB-SubCell"/>
</dbReference>
<dbReference type="Proteomes" id="UP000808146">
    <property type="component" value="Unassembled WGS sequence"/>
</dbReference>
<gene>
    <name evidence="10" type="primary">flgK</name>
    <name evidence="10" type="ORF">IPN75_14160</name>
</gene>
<protein>
    <recommendedName>
        <fullName evidence="4">Flagellar hook-associated protein 1</fullName>
    </recommendedName>
</protein>
<dbReference type="PANTHER" id="PTHR30033">
    <property type="entry name" value="FLAGELLAR HOOK-ASSOCIATED PROTEIN 1"/>
    <property type="match status" value="1"/>
</dbReference>
<keyword evidence="6" id="KW-0975">Bacterial flagellum</keyword>
<reference evidence="10" key="1">
    <citation type="submission" date="2020-10" db="EMBL/GenBank/DDBJ databases">
        <title>Connecting structure to function with the recovery of over 1000 high-quality activated sludge metagenome-assembled genomes encoding full-length rRNA genes using long-read sequencing.</title>
        <authorList>
            <person name="Singleton C.M."/>
            <person name="Petriglieri F."/>
            <person name="Kristensen J.M."/>
            <person name="Kirkegaard R.H."/>
            <person name="Michaelsen T.Y."/>
            <person name="Andersen M.H."/>
            <person name="Karst S.M."/>
            <person name="Dueholm M.S."/>
            <person name="Nielsen P.H."/>
            <person name="Albertsen M."/>
        </authorList>
    </citation>
    <scope>NUCLEOTIDE SEQUENCE</scope>
    <source>
        <strain evidence="10">OdNE_18-Q3-R46-58_BAT3C.305</strain>
    </source>
</reference>
<dbReference type="Pfam" id="PF22638">
    <property type="entry name" value="FlgK_D1"/>
    <property type="match status" value="1"/>
</dbReference>
<keyword evidence="10" id="KW-0966">Cell projection</keyword>
<evidence type="ECO:0000259" key="7">
    <source>
        <dbReference type="Pfam" id="PF06429"/>
    </source>
</evidence>
<dbReference type="InterPro" id="IPR002371">
    <property type="entry name" value="FlgK"/>
</dbReference>
<evidence type="ECO:0000256" key="4">
    <source>
        <dbReference type="ARBA" id="ARBA00016244"/>
    </source>
</evidence>
<dbReference type="Pfam" id="PF06429">
    <property type="entry name" value="Flg_bbr_C"/>
    <property type="match status" value="1"/>
</dbReference>
<dbReference type="InterPro" id="IPR053927">
    <property type="entry name" value="FlgK_helical"/>
</dbReference>
<comment type="similarity">
    <text evidence="3">Belongs to the flagella basal body rod proteins family.</text>
</comment>
<evidence type="ECO:0000313" key="11">
    <source>
        <dbReference type="Proteomes" id="UP000808146"/>
    </source>
</evidence>
<feature type="domain" description="Flagellar basal-body/hook protein C-terminal" evidence="7">
    <location>
        <begin position="608"/>
        <end position="648"/>
    </location>
</feature>
<evidence type="ECO:0000313" key="10">
    <source>
        <dbReference type="EMBL" id="MBK8891419.1"/>
    </source>
</evidence>
<evidence type="ECO:0000256" key="6">
    <source>
        <dbReference type="ARBA" id="ARBA00023143"/>
    </source>
</evidence>
<dbReference type="GO" id="GO:0009424">
    <property type="term" value="C:bacterial-type flagellum hook"/>
    <property type="evidence" value="ECO:0007669"/>
    <property type="project" value="InterPro"/>
</dbReference>
<evidence type="ECO:0000259" key="9">
    <source>
        <dbReference type="Pfam" id="PF22638"/>
    </source>
</evidence>
<dbReference type="InterPro" id="IPR010930">
    <property type="entry name" value="Flg_bb/hook_C_dom"/>
</dbReference>
<dbReference type="AlphaFoldDB" id="A0A9D7LS32"/>
<sequence>MGMSVFGIGVSGMNAAQAGLVTTGHNISNASTAGFSRQQVVQVSNLPQFTGAGFLGNGVEVTTVRRLYSDVLTNQLTLAETQGSQLDAYNAQIAQLANMLGDPSTGLAPRLQDFFSGVADVAAHPESVPSRQALLSSANALSGRFQDFDQQIAQVRAGINSEIVSSITSINAYAQQIASLNHNILVAESATAQQPANDLRDQRDALVAALNQEIRASVVKDDNGSYSVFVGTGQPVVIGSQSFALVAAPSPEDPQRLEVGYQSGASTVLLNPASIQGGRLGGLVSFRANTLDAVQNGLGRVAMGLAQTFNAQHALGQDLNGALGGTFFAVGNPVALASSNNAGTAGVTAVLQDVSALTTSDYRLQYNGVAGPNENFLLTRISDGVTTAITFPTAGYPYSFNADGVTLTISAGASLNDNWLVEPTRLGASNFGVALTDPARIAAAAPIRTAAALGNSGNGTISAGSVSSVANLPLPGTVTLTFNAALGQFAVSGAVPAAGPFAYTPGNSISFNGITFTIAGAPGNGDKFTVDRNTNGVADNRNALALGALQTTNTLGKNASILGSQSTASFQSAYSQLVSEVGNTARQIEVTAKAQKTVIAQTRQAQQSVSGVNLDEEAANLLRYQQAYQASGKMIQIAGTLFQTLLDLGR</sequence>
<comment type="caution">
    <text evidence="10">The sequence shown here is derived from an EMBL/GenBank/DDBJ whole genome shotgun (WGS) entry which is preliminary data.</text>
</comment>
<evidence type="ECO:0000256" key="3">
    <source>
        <dbReference type="ARBA" id="ARBA00009677"/>
    </source>
</evidence>
<dbReference type="GO" id="GO:0005198">
    <property type="term" value="F:structural molecule activity"/>
    <property type="evidence" value="ECO:0007669"/>
    <property type="project" value="InterPro"/>
</dbReference>
<organism evidence="10 11">
    <name type="scientific">Candidatus Dechloromonas phosphorivorans</name>
    <dbReference type="NCBI Taxonomy" id="2899244"/>
    <lineage>
        <taxon>Bacteria</taxon>
        <taxon>Pseudomonadati</taxon>
        <taxon>Pseudomonadota</taxon>
        <taxon>Betaproteobacteria</taxon>
        <taxon>Rhodocyclales</taxon>
        <taxon>Azonexaceae</taxon>
        <taxon>Dechloromonas</taxon>
    </lineage>
</organism>
<dbReference type="Pfam" id="PF21158">
    <property type="entry name" value="flgK_1st_1"/>
    <property type="match status" value="1"/>
</dbReference>
<evidence type="ECO:0000256" key="5">
    <source>
        <dbReference type="ARBA" id="ARBA00022525"/>
    </source>
</evidence>
<keyword evidence="5" id="KW-0964">Secreted</keyword>
<comment type="subcellular location">
    <subcellularLocation>
        <location evidence="1">Bacterial flagellum</location>
    </subcellularLocation>
    <subcellularLocation>
        <location evidence="2">Secreted</location>
    </subcellularLocation>
</comment>